<feature type="compositionally biased region" description="Low complexity" evidence="1">
    <location>
        <begin position="1"/>
        <end position="19"/>
    </location>
</feature>
<reference evidence="2 3" key="1">
    <citation type="submission" date="2019-04" db="EMBL/GenBank/DDBJ databases">
        <title>Friends and foes A comparative genomics study of 23 Aspergillus species from section Flavi.</title>
        <authorList>
            <consortium name="DOE Joint Genome Institute"/>
            <person name="Kjaerbolling I."/>
            <person name="Vesth T."/>
            <person name="Frisvad J.C."/>
            <person name="Nybo J.L."/>
            <person name="Theobald S."/>
            <person name="Kildgaard S."/>
            <person name="Isbrandt T."/>
            <person name="Kuo A."/>
            <person name="Sato A."/>
            <person name="Lyhne E.K."/>
            <person name="Kogle M.E."/>
            <person name="Wiebenga A."/>
            <person name="Kun R.S."/>
            <person name="Lubbers R.J."/>
            <person name="Makela M.R."/>
            <person name="Barry K."/>
            <person name="Chovatia M."/>
            <person name="Clum A."/>
            <person name="Daum C."/>
            <person name="Haridas S."/>
            <person name="He G."/>
            <person name="LaButti K."/>
            <person name="Lipzen A."/>
            <person name="Mondo S."/>
            <person name="Riley R."/>
            <person name="Salamov A."/>
            <person name="Simmons B.A."/>
            <person name="Magnuson J.K."/>
            <person name="Henrissat B."/>
            <person name="Mortensen U.H."/>
            <person name="Larsen T.O."/>
            <person name="Devries R.P."/>
            <person name="Grigoriev I.V."/>
            <person name="Machida M."/>
            <person name="Baker S.E."/>
            <person name="Andersen M.R."/>
        </authorList>
    </citation>
    <scope>NUCLEOTIDE SEQUENCE [LARGE SCALE GENOMIC DNA]</scope>
    <source>
        <strain evidence="2 3">CBS 151.66</strain>
    </source>
</reference>
<accession>A0A5N5WKN1</accession>
<evidence type="ECO:0000313" key="2">
    <source>
        <dbReference type="EMBL" id="KAB8067622.1"/>
    </source>
</evidence>
<dbReference type="InterPro" id="IPR036322">
    <property type="entry name" value="WD40_repeat_dom_sf"/>
</dbReference>
<organism evidence="2 3">
    <name type="scientific">Aspergillus leporis</name>
    <dbReference type="NCBI Taxonomy" id="41062"/>
    <lineage>
        <taxon>Eukaryota</taxon>
        <taxon>Fungi</taxon>
        <taxon>Dikarya</taxon>
        <taxon>Ascomycota</taxon>
        <taxon>Pezizomycotina</taxon>
        <taxon>Eurotiomycetes</taxon>
        <taxon>Eurotiomycetidae</taxon>
        <taxon>Eurotiales</taxon>
        <taxon>Aspergillaceae</taxon>
        <taxon>Aspergillus</taxon>
        <taxon>Aspergillus subgen. Circumdati</taxon>
    </lineage>
</organism>
<dbReference type="PANTHER" id="PTHR45589:SF1">
    <property type="entry name" value="WD REPEAT DOMAIN 62, ISOFORM G"/>
    <property type="match status" value="1"/>
</dbReference>
<dbReference type="SUPFAM" id="SSF50978">
    <property type="entry name" value="WD40 repeat-like"/>
    <property type="match status" value="2"/>
</dbReference>
<dbReference type="AlphaFoldDB" id="A0A5N5WKN1"/>
<protein>
    <submittedName>
        <fullName evidence="2">WD40-repeat-containing domain protein</fullName>
    </submittedName>
</protein>
<dbReference type="SMART" id="SM00320">
    <property type="entry name" value="WD40"/>
    <property type="match status" value="6"/>
</dbReference>
<dbReference type="EMBL" id="ML732463">
    <property type="protein sequence ID" value="KAB8067622.1"/>
    <property type="molecule type" value="Genomic_DNA"/>
</dbReference>
<name>A0A5N5WKN1_9EURO</name>
<feature type="compositionally biased region" description="Low complexity" evidence="1">
    <location>
        <begin position="1026"/>
        <end position="1045"/>
    </location>
</feature>
<dbReference type="OrthoDB" id="6252103at2759"/>
<feature type="compositionally biased region" description="Low complexity" evidence="1">
    <location>
        <begin position="857"/>
        <end position="886"/>
    </location>
</feature>
<dbReference type="PANTHER" id="PTHR45589">
    <property type="entry name" value="WD REPEAT DOMAIN 62, ISOFORM G"/>
    <property type="match status" value="1"/>
</dbReference>
<proteinExistence type="predicted"/>
<feature type="region of interest" description="Disordered" evidence="1">
    <location>
        <begin position="995"/>
        <end position="1051"/>
    </location>
</feature>
<feature type="region of interest" description="Disordered" evidence="1">
    <location>
        <begin position="104"/>
        <end position="152"/>
    </location>
</feature>
<dbReference type="InterPro" id="IPR052779">
    <property type="entry name" value="WDR62"/>
</dbReference>
<dbReference type="InterPro" id="IPR015943">
    <property type="entry name" value="WD40/YVTN_repeat-like_dom_sf"/>
</dbReference>
<feature type="compositionally biased region" description="Polar residues" evidence="1">
    <location>
        <begin position="134"/>
        <end position="152"/>
    </location>
</feature>
<feature type="compositionally biased region" description="Basic and acidic residues" evidence="1">
    <location>
        <begin position="837"/>
        <end position="846"/>
    </location>
</feature>
<evidence type="ECO:0000256" key="1">
    <source>
        <dbReference type="SAM" id="MobiDB-lite"/>
    </source>
</evidence>
<dbReference type="Gene3D" id="2.130.10.10">
    <property type="entry name" value="YVTN repeat-like/Quinoprotein amine dehydrogenase"/>
    <property type="match status" value="3"/>
</dbReference>
<sequence>MAHNSLSLKSKAAGAGSSLRITPTNSPGLRPPRTPNKVPQHQSTLSLQTVIGTTTTSPHGFSCHDQSKSFALCAGSAAVLAELDEDGNVNQRFFRARPSASSVHPVTSWYNQSTPPSTPDTRARPLSAVKSAAHGSSFNGSPSSELAESNSNRAWSSRERVKAVTSVSISPNGRFFAVGETGYGPRVLIFSTAKDAPSDVPLSILTEHTFGVRGLAFSGDSQYLASLGDVNDGFLFVWSVHLKSGAAKLHSTNKCTSSIRDMGFMGQVLITVGVRHVKVWRLPEVRPGSPVKSRLNVDSVPSSPNYAPKALSGRNCLLGSLAESTFTSVASISNHEAVVGTDTGALCLLNDGECSQKLSLVENVGFGITSLTVDSDRSCVWVGGRGRRMQKYLYETLRTSAAPLSPGLSDTSSGELKCKGPAITCMGSLTTHMVTVDTTRAINIYPIEALKSDDEHSHVETTLPAHRDSVLGIGPLKVPNALNADFFTWSCRGRVNFWDSQGKCRDSRLISLEQVSGIDDDTFNELKVVRATDDMDLFISGDKFGALRVLEGQSWECVDEVRAHGGEITDIALSTTPKSCLIASCGRDRMVQLFEKAEGNLNLVQTMDDHVGAVGQLLFVNDGANLLSCSADRTVLIRERVTREVDEGVSVAYLISKVITLKASPVSMTMSVDDADTLVISTADRCIHQFEIPSGRHRNSFRAVDSDSTDTVVMGALTVAGEIMGHSPKLLFGVSSTDKSIRVYDLDRGVLLTGEFGHTEGVSDVCLLERSPSSSSRSIVRILISSGIDGVVMIWYISVQPLQSQEITRTTSREDDETPKEIALSKPPIRKILSRNEVAEFRHENRAGTPTPAREQSPSLLRKLSKLSLAHSSTKNKNGTPTTPTPASTRGPSSRVERSRRTPSPPSPKSTPARKTSNLSHNSHRSPLDFRSRTRHGAKNDFSNLNMSTEQVCRTLRAYRKKLNGSKESLHAQKELERELGLTLRVLNSRTKECEITETETDSSGKESENSKTDVSSAHDQHVCRPSSTPNSSESQSPTSSKTCSVGDGEE</sequence>
<dbReference type="Proteomes" id="UP000326565">
    <property type="component" value="Unassembled WGS sequence"/>
</dbReference>
<keyword evidence="3" id="KW-1185">Reference proteome</keyword>
<feature type="compositionally biased region" description="Basic and acidic residues" evidence="1">
    <location>
        <begin position="1003"/>
        <end position="1023"/>
    </location>
</feature>
<feature type="compositionally biased region" description="Polar residues" evidence="1">
    <location>
        <begin position="104"/>
        <end position="115"/>
    </location>
</feature>
<feature type="region of interest" description="Disordered" evidence="1">
    <location>
        <begin position="805"/>
        <end position="943"/>
    </location>
</feature>
<evidence type="ECO:0000313" key="3">
    <source>
        <dbReference type="Proteomes" id="UP000326565"/>
    </source>
</evidence>
<gene>
    <name evidence="2" type="ORF">BDV29DRAFT_85565</name>
</gene>
<dbReference type="InterPro" id="IPR001680">
    <property type="entry name" value="WD40_rpt"/>
</dbReference>
<dbReference type="Pfam" id="PF00400">
    <property type="entry name" value="WD40"/>
    <property type="match status" value="3"/>
</dbReference>
<feature type="region of interest" description="Disordered" evidence="1">
    <location>
        <begin position="1"/>
        <end position="42"/>
    </location>
</feature>